<gene>
    <name evidence="3" type="ORF">ACFOE0_00295</name>
</gene>
<feature type="compositionally biased region" description="Polar residues" evidence="2">
    <location>
        <begin position="370"/>
        <end position="379"/>
    </location>
</feature>
<sequence length="744" mass="79678">MTTHDTQLTISARDNTAQSFKKISGNLNDIGNAAGGIVPQIGMVQGAFQSLSSMMAMNPLLAVAGGAAAAAGALGNLTHSASNSMKETENLARIAGVSYQEFERLEYATSSYGVTAEKLSDNLKDVNDRLGQFATDGTGALNDAFNAAGVNAEQMRKKLDGLEGVEALKVIKTELDAAGVSAAQQTFVFESLANDLSGWAPLLAENGAALSALGDEHDRLAGIVSNDTLAANNEYQESLKQLKASGEGLARDFFPILIEGMGAIAEAARWVLGLWKAQIKVFADIRQAITETGEKIAEFVGQFSFLQETFDSVTDAGADFLAWGKDVIGVQEKSDTAFGKAKTAVTDYLSELWKATGIEIEPVKVKDTGDSGQQNNLQKLSEAEKKAAKEKEAREAAEKKAREKKAAEEKKLADARLKNARQVSNEIVKLTGSETEKISNQFEVQRQKYQQMLNNKTLSREDFDKVMVALNEAEQQKIAEFNSKQEEAAQAQLEADEKTRRESLSSFERMLEDMEDSKGSYDDMVVNMTERFTEGFGDAFSDAIMGAEDFSDAMENVGKGMLSSLLSALGEYLAQEMIMMLFSSEKKKQVQAEDGQTRISDSIARSNEIAMKSYDAMADIPVVGPILGAAAAAASWAFSLPIISSIKSALGGAAHGGLGYVPQESTYLLQRGERVLSPNQNADLTSYLANGGGGMNITINGGNASPEAIARAVGRALSKRNKSVDSAVARASQRGMRNKGVAYA</sequence>
<dbReference type="RefSeq" id="WP_248936434.1">
    <property type="nucleotide sequence ID" value="NZ_JAKILF010000005.1"/>
</dbReference>
<dbReference type="EMBL" id="JBHRTD010000001">
    <property type="protein sequence ID" value="MFC3136630.1"/>
    <property type="molecule type" value="Genomic_DNA"/>
</dbReference>
<evidence type="ECO:0008006" key="5">
    <source>
        <dbReference type="Google" id="ProtNLM"/>
    </source>
</evidence>
<evidence type="ECO:0000313" key="4">
    <source>
        <dbReference type="Proteomes" id="UP001595621"/>
    </source>
</evidence>
<reference evidence="4" key="1">
    <citation type="journal article" date="2019" name="Int. J. Syst. Evol. Microbiol.">
        <title>The Global Catalogue of Microorganisms (GCM) 10K type strain sequencing project: providing services to taxonomists for standard genome sequencing and annotation.</title>
        <authorList>
            <consortium name="The Broad Institute Genomics Platform"/>
            <consortium name="The Broad Institute Genome Sequencing Center for Infectious Disease"/>
            <person name="Wu L."/>
            <person name="Ma J."/>
        </authorList>
    </citation>
    <scope>NUCLEOTIDE SEQUENCE [LARGE SCALE GENOMIC DNA]</scope>
    <source>
        <strain evidence="4">KCTC 52277</strain>
    </source>
</reference>
<keyword evidence="4" id="KW-1185">Reference proteome</keyword>
<keyword evidence="1" id="KW-0175">Coiled coil</keyword>
<evidence type="ECO:0000256" key="2">
    <source>
        <dbReference type="SAM" id="MobiDB-lite"/>
    </source>
</evidence>
<feature type="coiled-coil region" evidence="1">
    <location>
        <begin position="471"/>
        <end position="501"/>
    </location>
</feature>
<feature type="compositionally biased region" description="Basic and acidic residues" evidence="2">
    <location>
        <begin position="381"/>
        <end position="407"/>
    </location>
</feature>
<accession>A0ABV7G9D4</accession>
<dbReference type="Proteomes" id="UP001595621">
    <property type="component" value="Unassembled WGS sequence"/>
</dbReference>
<evidence type="ECO:0000313" key="3">
    <source>
        <dbReference type="EMBL" id="MFC3136630.1"/>
    </source>
</evidence>
<proteinExistence type="predicted"/>
<protein>
    <recommendedName>
        <fullName evidence="5">Bacteriophage tail tape measure C-terminal domain-containing protein</fullName>
    </recommendedName>
</protein>
<name>A0ABV7G9D4_9GAMM</name>
<evidence type="ECO:0000256" key="1">
    <source>
        <dbReference type="SAM" id="Coils"/>
    </source>
</evidence>
<organism evidence="3 4">
    <name type="scientific">Shewanella submarina</name>
    <dbReference type="NCBI Taxonomy" id="2016376"/>
    <lineage>
        <taxon>Bacteria</taxon>
        <taxon>Pseudomonadati</taxon>
        <taxon>Pseudomonadota</taxon>
        <taxon>Gammaproteobacteria</taxon>
        <taxon>Alteromonadales</taxon>
        <taxon>Shewanellaceae</taxon>
        <taxon>Shewanella</taxon>
    </lineage>
</organism>
<feature type="region of interest" description="Disordered" evidence="2">
    <location>
        <begin position="366"/>
        <end position="407"/>
    </location>
</feature>
<comment type="caution">
    <text evidence="3">The sequence shown here is derived from an EMBL/GenBank/DDBJ whole genome shotgun (WGS) entry which is preliminary data.</text>
</comment>